<gene>
    <name evidence="1" type="ORF">CLV79_103308</name>
    <name evidence="2" type="ORF">LOS8367_00090</name>
</gene>
<dbReference type="AlphaFoldDB" id="A0A1X6Y863"/>
<reference evidence="2 3" key="1">
    <citation type="submission" date="2017-03" db="EMBL/GenBank/DDBJ databases">
        <authorList>
            <person name="Afonso C.L."/>
            <person name="Miller P.J."/>
            <person name="Scott M.A."/>
            <person name="Spackman E."/>
            <person name="Goraichik I."/>
            <person name="Dimitrov K.M."/>
            <person name="Suarez D.L."/>
            <person name="Swayne D.E."/>
        </authorList>
    </citation>
    <scope>NUCLEOTIDE SEQUENCE [LARGE SCALE GENOMIC DNA]</scope>
    <source>
        <strain evidence="2 3">CECT 8367</strain>
    </source>
</reference>
<protein>
    <submittedName>
        <fullName evidence="2">Uncharacterized protein</fullName>
    </submittedName>
</protein>
<organism evidence="2 3">
    <name type="scientific">Limimaricola soesokkakensis</name>
    <dbReference type="NCBI Taxonomy" id="1343159"/>
    <lineage>
        <taxon>Bacteria</taxon>
        <taxon>Pseudomonadati</taxon>
        <taxon>Pseudomonadota</taxon>
        <taxon>Alphaproteobacteria</taxon>
        <taxon>Rhodobacterales</taxon>
        <taxon>Paracoccaceae</taxon>
        <taxon>Limimaricola</taxon>
    </lineage>
</organism>
<dbReference type="Proteomes" id="UP000240624">
    <property type="component" value="Unassembled WGS sequence"/>
</dbReference>
<evidence type="ECO:0000313" key="2">
    <source>
        <dbReference type="EMBL" id="SLN13155.1"/>
    </source>
</evidence>
<evidence type="ECO:0000313" key="4">
    <source>
        <dbReference type="Proteomes" id="UP000240624"/>
    </source>
</evidence>
<accession>A0A1X6Y863</accession>
<dbReference type="Proteomes" id="UP000193495">
    <property type="component" value="Unassembled WGS sequence"/>
</dbReference>
<reference evidence="1 4" key="2">
    <citation type="submission" date="2018-03" db="EMBL/GenBank/DDBJ databases">
        <title>Genomic Encyclopedia of Archaeal and Bacterial Type Strains, Phase II (KMG-II): from individual species to whole genera.</title>
        <authorList>
            <person name="Goeker M."/>
        </authorList>
    </citation>
    <scope>NUCLEOTIDE SEQUENCE [LARGE SCALE GENOMIC DNA]</scope>
    <source>
        <strain evidence="1 4">DSM 29956</strain>
    </source>
</reference>
<keyword evidence="4" id="KW-1185">Reference proteome</keyword>
<dbReference type="EMBL" id="FWFY01000001">
    <property type="protein sequence ID" value="SLN13155.1"/>
    <property type="molecule type" value="Genomic_DNA"/>
</dbReference>
<dbReference type="EMBL" id="PYGB01000003">
    <property type="protein sequence ID" value="PSK87257.1"/>
    <property type="molecule type" value="Genomic_DNA"/>
</dbReference>
<proteinExistence type="predicted"/>
<name>A0A1X6Y863_9RHOB</name>
<dbReference type="OrthoDB" id="7644647at2"/>
<evidence type="ECO:0000313" key="3">
    <source>
        <dbReference type="Proteomes" id="UP000193495"/>
    </source>
</evidence>
<sequence length="180" mass="19586">MSLGHNGGPSLEPGEGWRRHAWARARRELLPTLPVEVVRLRVKRAAALGLDYRSYASVRAATGHDLIGFLFSSNALRLLRPGDAMPQERCVKLASLAARRVAAVHPPLDPERVRVSAPLDVAGRAPGLSEGWRATGDRLRAMLDGPADRFLVVGDTALERDWAEAARAAGFMEAERYFGG</sequence>
<evidence type="ECO:0000313" key="1">
    <source>
        <dbReference type="EMBL" id="PSK87257.1"/>
    </source>
</evidence>
<dbReference type="RefSeq" id="WP_085894479.1">
    <property type="nucleotide sequence ID" value="NZ_FWFY01000001.1"/>
</dbReference>